<dbReference type="InParanoid" id="A0A0C3BQ92"/>
<name>A0A0C3BQ92_PILCF</name>
<organism evidence="1 2">
    <name type="scientific">Piloderma croceum (strain F 1598)</name>
    <dbReference type="NCBI Taxonomy" id="765440"/>
    <lineage>
        <taxon>Eukaryota</taxon>
        <taxon>Fungi</taxon>
        <taxon>Dikarya</taxon>
        <taxon>Basidiomycota</taxon>
        <taxon>Agaricomycotina</taxon>
        <taxon>Agaricomycetes</taxon>
        <taxon>Agaricomycetidae</taxon>
        <taxon>Atheliales</taxon>
        <taxon>Atheliaceae</taxon>
        <taxon>Piloderma</taxon>
    </lineage>
</organism>
<accession>A0A0C3BQ92</accession>
<dbReference type="Proteomes" id="UP000054166">
    <property type="component" value="Unassembled WGS sequence"/>
</dbReference>
<reference evidence="1 2" key="1">
    <citation type="submission" date="2014-04" db="EMBL/GenBank/DDBJ databases">
        <authorList>
            <consortium name="DOE Joint Genome Institute"/>
            <person name="Kuo A."/>
            <person name="Tarkka M."/>
            <person name="Buscot F."/>
            <person name="Kohler A."/>
            <person name="Nagy L.G."/>
            <person name="Floudas D."/>
            <person name="Copeland A."/>
            <person name="Barry K.W."/>
            <person name="Cichocki N."/>
            <person name="Veneault-Fourrey C."/>
            <person name="LaButti K."/>
            <person name="Lindquist E.A."/>
            <person name="Lipzen A."/>
            <person name="Lundell T."/>
            <person name="Morin E."/>
            <person name="Murat C."/>
            <person name="Sun H."/>
            <person name="Tunlid A."/>
            <person name="Henrissat B."/>
            <person name="Grigoriev I.V."/>
            <person name="Hibbett D.S."/>
            <person name="Martin F."/>
            <person name="Nordberg H.P."/>
            <person name="Cantor M.N."/>
            <person name="Hua S.X."/>
        </authorList>
    </citation>
    <scope>NUCLEOTIDE SEQUENCE [LARGE SCALE GENOMIC DNA]</scope>
    <source>
        <strain evidence="1 2">F 1598</strain>
    </source>
</reference>
<sequence>MISSTETFYARSSCIANPAQVPGSRFMVPLMQTLLQVCQEIVNKQVGVASGNAGNVQSPDVY</sequence>
<dbReference type="EMBL" id="KN833009">
    <property type="protein sequence ID" value="KIM79497.1"/>
    <property type="molecule type" value="Genomic_DNA"/>
</dbReference>
<dbReference type="HOGENOM" id="CLU_2904979_0_0_1"/>
<reference evidence="2" key="2">
    <citation type="submission" date="2015-01" db="EMBL/GenBank/DDBJ databases">
        <title>Evolutionary Origins and Diversification of the Mycorrhizal Mutualists.</title>
        <authorList>
            <consortium name="DOE Joint Genome Institute"/>
            <consortium name="Mycorrhizal Genomics Consortium"/>
            <person name="Kohler A."/>
            <person name="Kuo A."/>
            <person name="Nagy L.G."/>
            <person name="Floudas D."/>
            <person name="Copeland A."/>
            <person name="Barry K.W."/>
            <person name="Cichocki N."/>
            <person name="Veneault-Fourrey C."/>
            <person name="LaButti K."/>
            <person name="Lindquist E.A."/>
            <person name="Lipzen A."/>
            <person name="Lundell T."/>
            <person name="Morin E."/>
            <person name="Murat C."/>
            <person name="Riley R."/>
            <person name="Ohm R."/>
            <person name="Sun H."/>
            <person name="Tunlid A."/>
            <person name="Henrissat B."/>
            <person name="Grigoriev I.V."/>
            <person name="Hibbett D.S."/>
            <person name="Martin F."/>
        </authorList>
    </citation>
    <scope>NUCLEOTIDE SEQUENCE [LARGE SCALE GENOMIC DNA]</scope>
    <source>
        <strain evidence="2">F 1598</strain>
    </source>
</reference>
<protein>
    <submittedName>
        <fullName evidence="1">Uncharacterized protein</fullName>
    </submittedName>
</protein>
<proteinExistence type="predicted"/>
<gene>
    <name evidence="1" type="ORF">PILCRDRAFT_823405</name>
</gene>
<keyword evidence="2" id="KW-1185">Reference proteome</keyword>
<evidence type="ECO:0000313" key="2">
    <source>
        <dbReference type="Proteomes" id="UP000054166"/>
    </source>
</evidence>
<dbReference type="AlphaFoldDB" id="A0A0C3BQ92"/>
<evidence type="ECO:0000313" key="1">
    <source>
        <dbReference type="EMBL" id="KIM79497.1"/>
    </source>
</evidence>